<feature type="region of interest" description="Disordered" evidence="1">
    <location>
        <begin position="1"/>
        <end position="23"/>
    </location>
</feature>
<keyword evidence="4" id="KW-1185">Reference proteome</keyword>
<accession>A0ABD0XVC8</accession>
<evidence type="ECO:0000256" key="1">
    <source>
        <dbReference type="SAM" id="MobiDB-lite"/>
    </source>
</evidence>
<dbReference type="InterPro" id="IPR032718">
    <property type="entry name" value="PGBD4_Znf_C"/>
</dbReference>
<name>A0ABD0XVC8_9HEMI</name>
<feature type="compositionally biased region" description="Basic and acidic residues" evidence="1">
    <location>
        <begin position="13"/>
        <end position="22"/>
    </location>
</feature>
<evidence type="ECO:0000313" key="4">
    <source>
        <dbReference type="Proteomes" id="UP001558652"/>
    </source>
</evidence>
<feature type="compositionally biased region" description="Basic and acidic residues" evidence="1">
    <location>
        <begin position="168"/>
        <end position="181"/>
    </location>
</feature>
<evidence type="ECO:0000259" key="2">
    <source>
        <dbReference type="Pfam" id="PF13842"/>
    </source>
</evidence>
<gene>
    <name evidence="3" type="ORF">AAG570_007255</name>
</gene>
<dbReference type="EMBL" id="JBFDAA010000020">
    <property type="protein sequence ID" value="KAL1115224.1"/>
    <property type="molecule type" value="Genomic_DNA"/>
</dbReference>
<sequence length="259" mass="28928">MASKRRNMFQKNKTQETTEKVTRWGNPAMKSALVLEAAREGERPQSSGKGTGASLCVPRNIYPPPLQSFPRLILAILLKIAFHYYSNDMNTVETALLIVAISRNQFGPTNSNQETTDHGGYEIEQVFVPNVKREMYSEGEDDDEAGGGYTSGLPPAAVGEETDDEGSDDKPAREEETDAKRSARLRSHGVSRLTERHFPDVVPPTAKKQAPTRYCAVCCSQRDDSGKKRRKESRYFCKPCNVGLCAAPCFRIYHTEEKF</sequence>
<organism evidence="3 4">
    <name type="scientific">Ranatra chinensis</name>
    <dbReference type="NCBI Taxonomy" id="642074"/>
    <lineage>
        <taxon>Eukaryota</taxon>
        <taxon>Metazoa</taxon>
        <taxon>Ecdysozoa</taxon>
        <taxon>Arthropoda</taxon>
        <taxon>Hexapoda</taxon>
        <taxon>Insecta</taxon>
        <taxon>Pterygota</taxon>
        <taxon>Neoptera</taxon>
        <taxon>Paraneoptera</taxon>
        <taxon>Hemiptera</taxon>
        <taxon>Heteroptera</taxon>
        <taxon>Panheteroptera</taxon>
        <taxon>Nepomorpha</taxon>
        <taxon>Nepidae</taxon>
        <taxon>Ranatrinae</taxon>
        <taxon>Ranatra</taxon>
    </lineage>
</organism>
<comment type="caution">
    <text evidence="3">The sequence shown here is derived from an EMBL/GenBank/DDBJ whole genome shotgun (WGS) entry which is preliminary data.</text>
</comment>
<proteinExistence type="predicted"/>
<feature type="region of interest" description="Disordered" evidence="1">
    <location>
        <begin position="137"/>
        <end position="206"/>
    </location>
</feature>
<protein>
    <recommendedName>
        <fullName evidence="2">PiggyBac transposable element-derived protein 4 C-terminal zinc-finger domain-containing protein</fullName>
    </recommendedName>
</protein>
<dbReference type="AlphaFoldDB" id="A0ABD0XVC8"/>
<feature type="domain" description="PiggyBac transposable element-derived protein 4 C-terminal zinc-finger" evidence="2">
    <location>
        <begin position="211"/>
        <end position="254"/>
    </location>
</feature>
<dbReference type="Proteomes" id="UP001558652">
    <property type="component" value="Unassembled WGS sequence"/>
</dbReference>
<dbReference type="Pfam" id="PF13842">
    <property type="entry name" value="zf-Tnp_2"/>
    <property type="match status" value="1"/>
</dbReference>
<reference evidence="3 4" key="1">
    <citation type="submission" date="2024-07" db="EMBL/GenBank/DDBJ databases">
        <title>Chromosome-level genome assembly of the water stick insect Ranatra chinensis (Heteroptera: Nepidae).</title>
        <authorList>
            <person name="Liu X."/>
        </authorList>
    </citation>
    <scope>NUCLEOTIDE SEQUENCE [LARGE SCALE GENOMIC DNA]</scope>
    <source>
        <strain evidence="3">Cailab_2021Rc</strain>
        <tissue evidence="3">Muscle</tissue>
    </source>
</reference>
<evidence type="ECO:0000313" key="3">
    <source>
        <dbReference type="EMBL" id="KAL1115224.1"/>
    </source>
</evidence>